<feature type="transmembrane region" description="Helical" evidence="1">
    <location>
        <begin position="25"/>
        <end position="48"/>
    </location>
</feature>
<sequence>MDTHVQADAAPLAPPPRRPRRWLRWLAAACALVLAFWAFLGLIAPHLLQKAAADWARKHGRQLAIAEVRIVPWSMELTLDGVALREGDGKPLFQARRIYLNAALYAVLMGRWQASEFLLDSPELWLERDQDGMWNWARFVADVSGPPKLEDGTAPEKLPRLKLDAINLRNGQIRISDHLAGPHGNFRLMPINLSLNDLTTLEENGRYTLHAEMEGGGRFDWQGSMRLQPLQSSGEARMQGLPLASVWDYVRPHFATAKPEGELSVNARYQFDMSGASPDLTISSLSANLKGLKLRAPAGDGMLDLPELRVDGGALDLSRSLLTVAKVELNHGRLAASRDAAGQLDWLRALPPAKPEDKTAKPAKPSPWIVKIDNLRFNDWHAAWRDQTFVRPMLLETAVPRLQGKLSLDPDHGLRLDEAGLSLADLKLAAAGGMPWLSLDKAELEPTLIDLKRRNIQPGGISLDGLQVSLQRERNGQLQLQQLLAQRPRPAAPRAPGDAGPGWKLAYPAVALENGAVGWRDLSLGKPLEYSLKQLGGTLELKSGDQLALDLSGRAGAGKLAAKLDIDAASPSARGSIRLDALPVAPLAPYALAGTPLKLSGGALSADLKLNAASASRWSLGGQLKVAKMALQEPGEPLPLLGWNTLSLSQLQAQGMPLKVSINDVRLDQPRARLILDPQRSLNWQKIFAKRPAKPSSGKSGPLPQVDVHSIHVQNGAVEFADHGMTPDFATRMHHLRGSIQNLSTRAGGRGRITLDGAVDQYGEVKVRGALSPMSPTDSTDILLDFHNLALNNLNPYSMNFAGWQVKDGKLSLELRYLLDHRQLKGENRIVIDSIQLGDELKGDKSPHLPLKLAVALLEDSDGRIDLDLPVAGSLDDPQFSYGQLVWKAIVNVVTKVVTAPFRALGALLGGDGFDDIRFVAGEAHVSPPEREKLDKVAALMAKRPKMQLAIAGGYADEDAKQLARARVDAAVLAAAGHPPMDDEPLTTLDLKDAQTQSAIKSVYGQRIGRLKLLGHTLKPGGPSGEALAKLLRDEMLAAEKVGAADLVKLAKLRGDNARKVMLRHQPELADRIALDEPKKTSANRDGVELAVKISAK</sequence>
<dbReference type="RefSeq" id="WP_070981085.1">
    <property type="nucleotide sequence ID" value="NZ_CP017707.1"/>
</dbReference>
<evidence type="ECO:0000256" key="1">
    <source>
        <dbReference type="SAM" id="Phobius"/>
    </source>
</evidence>
<proteinExistence type="predicted"/>
<dbReference type="STRING" id="1108595.BKX93_20260"/>
<evidence type="ECO:0000313" key="2">
    <source>
        <dbReference type="EMBL" id="AOZ52100.1"/>
    </source>
</evidence>
<keyword evidence="1" id="KW-1133">Transmembrane helix</keyword>
<dbReference type="GO" id="GO:0005886">
    <property type="term" value="C:plasma membrane"/>
    <property type="evidence" value="ECO:0007669"/>
    <property type="project" value="TreeGrafter"/>
</dbReference>
<dbReference type="Proteomes" id="UP000178776">
    <property type="component" value="Chromosome"/>
</dbReference>
<dbReference type="PANTHER" id="PTHR30441:SF8">
    <property type="entry name" value="DUF748 DOMAIN-CONTAINING PROTEIN"/>
    <property type="match status" value="1"/>
</dbReference>
<dbReference type="AlphaFoldDB" id="A0A1D9LLC0"/>
<keyword evidence="1" id="KW-0812">Transmembrane</keyword>
<evidence type="ECO:0000313" key="3">
    <source>
        <dbReference type="Proteomes" id="UP000178776"/>
    </source>
</evidence>
<dbReference type="Pfam" id="PF05359">
    <property type="entry name" value="DUF748"/>
    <property type="match status" value="1"/>
</dbReference>
<dbReference type="InterPro" id="IPR008023">
    <property type="entry name" value="DUF748"/>
</dbReference>
<reference evidence="2 3" key="1">
    <citation type="submission" date="2016-10" db="EMBL/GenBank/DDBJ databases">
        <title>Chromobacterium muskegensis sp. nov., an insecticidal bacterium isolated from Sphagnum bogs.</title>
        <authorList>
            <person name="Sparks M.E."/>
            <person name="Blackburn M.B."/>
            <person name="Gundersen-Rindal D.E."/>
            <person name="Mitchell A."/>
            <person name="Farrar R."/>
            <person name="Kuhar D."/>
        </authorList>
    </citation>
    <scope>NUCLEOTIDE SEQUENCE [LARGE SCALE GENOMIC DNA]</scope>
    <source>
        <strain evidence="2 3">21-1</strain>
    </source>
</reference>
<dbReference type="GO" id="GO:0090313">
    <property type="term" value="P:regulation of protein targeting to membrane"/>
    <property type="evidence" value="ECO:0007669"/>
    <property type="project" value="TreeGrafter"/>
</dbReference>
<dbReference type="EMBL" id="CP017707">
    <property type="protein sequence ID" value="AOZ52100.1"/>
    <property type="molecule type" value="Genomic_DNA"/>
</dbReference>
<organism evidence="2 3">
    <name type="scientific">Chromobacterium vaccinii</name>
    <dbReference type="NCBI Taxonomy" id="1108595"/>
    <lineage>
        <taxon>Bacteria</taxon>
        <taxon>Pseudomonadati</taxon>
        <taxon>Pseudomonadota</taxon>
        <taxon>Betaproteobacteria</taxon>
        <taxon>Neisseriales</taxon>
        <taxon>Chromobacteriaceae</taxon>
        <taxon>Chromobacterium</taxon>
    </lineage>
</organism>
<dbReference type="PANTHER" id="PTHR30441">
    <property type="entry name" value="DUF748 DOMAIN-CONTAINING PROTEIN"/>
    <property type="match status" value="1"/>
</dbReference>
<protein>
    <recommendedName>
        <fullName evidence="4">DUF748 domain-containing protein</fullName>
    </recommendedName>
</protein>
<evidence type="ECO:0008006" key="4">
    <source>
        <dbReference type="Google" id="ProtNLM"/>
    </source>
</evidence>
<dbReference type="InterPro" id="IPR052894">
    <property type="entry name" value="AsmA-related"/>
</dbReference>
<dbReference type="KEGG" id="cvc:BKX93_20260"/>
<accession>A0A1D9LLC0</accession>
<name>A0A1D9LLC0_9NEIS</name>
<gene>
    <name evidence="2" type="ORF">BKX93_20260</name>
</gene>
<dbReference type="GeneID" id="68843538"/>
<keyword evidence="1" id="KW-0472">Membrane</keyword>